<dbReference type="Proteomes" id="UP000018149">
    <property type="component" value="Chromosome I"/>
</dbReference>
<accession>A0A0B7J285</accession>
<organism evidence="2 3">
    <name type="scientific">Rickettsia monacensis</name>
    <dbReference type="NCBI Taxonomy" id="109232"/>
    <lineage>
        <taxon>Bacteria</taxon>
        <taxon>Pseudomonadati</taxon>
        <taxon>Pseudomonadota</taxon>
        <taxon>Alphaproteobacteria</taxon>
        <taxon>Rickettsiales</taxon>
        <taxon>Rickettsiaceae</taxon>
        <taxon>Rickettsieae</taxon>
        <taxon>Rickettsia</taxon>
        <taxon>spotted fever group</taxon>
    </lineage>
</organism>
<proteinExistence type="predicted"/>
<feature type="domain" description="Polymerase beta nucleotidyltransferase" evidence="1">
    <location>
        <begin position="8"/>
        <end position="76"/>
    </location>
</feature>
<dbReference type="HOGENOM" id="CLU_2261690_0_0_5"/>
<dbReference type="InterPro" id="IPR041633">
    <property type="entry name" value="Polbeta"/>
</dbReference>
<dbReference type="Gene3D" id="3.30.460.10">
    <property type="entry name" value="Beta Polymerase, domain 2"/>
    <property type="match status" value="1"/>
</dbReference>
<reference evidence="3" key="2">
    <citation type="submission" date="2015-01" db="EMBL/GenBank/DDBJ databases">
        <authorList>
            <person name="Felsheim R."/>
        </authorList>
    </citation>
    <scope>NUCLEOTIDE SEQUENCE [LARGE SCALE GENOMIC DNA]</scope>
    <source>
        <strain evidence="3">IrR/Munich</strain>
    </source>
</reference>
<reference evidence="2 3" key="1">
    <citation type="submission" date="2015-01" db="EMBL/GenBank/DDBJ databases">
        <title>Draft genome sequence of Rickettsia monacensis strain IrR/Munich.</title>
        <authorList>
            <person name="Felsheim R.F."/>
            <person name="Johnson S.L."/>
            <person name="Kurtti T.J."/>
            <person name="Munderloh U.G."/>
        </authorList>
    </citation>
    <scope>NUCLEOTIDE SEQUENCE [LARGE SCALE GENOMIC DNA]</scope>
    <source>
        <strain evidence="2 3">IrR/Munich</strain>
    </source>
</reference>
<dbReference type="KEGG" id="rmc:RMONA_00325"/>
<dbReference type="InterPro" id="IPR043519">
    <property type="entry name" value="NT_sf"/>
</dbReference>
<dbReference type="Pfam" id="PF18765">
    <property type="entry name" value="Polbeta"/>
    <property type="match status" value="1"/>
</dbReference>
<evidence type="ECO:0000259" key="1">
    <source>
        <dbReference type="Pfam" id="PF18765"/>
    </source>
</evidence>
<dbReference type="RefSeq" id="WP_023507116.1">
    <property type="nucleotide sequence ID" value="NZ_LN794217.1"/>
</dbReference>
<keyword evidence="3" id="KW-1185">Reference proteome</keyword>
<name>A0A0B7J285_9RICK</name>
<protein>
    <recommendedName>
        <fullName evidence="1">Polymerase beta nucleotidyltransferase domain-containing protein</fullName>
    </recommendedName>
</protein>
<dbReference type="EMBL" id="LN794217">
    <property type="protein sequence ID" value="CEO16493.1"/>
    <property type="molecule type" value="Genomic_DNA"/>
</dbReference>
<gene>
    <name evidence="2" type="ORF">RMONA_00325</name>
</gene>
<dbReference type="SUPFAM" id="SSF81301">
    <property type="entry name" value="Nucleotidyltransferase"/>
    <property type="match status" value="1"/>
</dbReference>
<dbReference type="STRING" id="109232.RMONA_00325"/>
<evidence type="ECO:0000313" key="2">
    <source>
        <dbReference type="EMBL" id="CEO16493.1"/>
    </source>
</evidence>
<dbReference type="AlphaFoldDB" id="A0A0B7J285"/>
<evidence type="ECO:0000313" key="3">
    <source>
        <dbReference type="Proteomes" id="UP000018149"/>
    </source>
</evidence>
<sequence length="103" mass="12041">MGPPTPGRGDNRERSDIDIAILCPNANEDDWQQVLEIIYDADTLLKIDCVRFDTLNDDDKFKQNIINFKKILYKKGEALMEKILWQDYFKTLGQAIQRLHEVI</sequence>
<dbReference type="CDD" id="cd05403">
    <property type="entry name" value="NT_KNTase_like"/>
    <property type="match status" value="1"/>
</dbReference>